<dbReference type="Gene3D" id="3.10.180.10">
    <property type="entry name" value="2,3-Dihydroxybiphenyl 1,2-Dioxygenase, domain 1"/>
    <property type="match status" value="1"/>
</dbReference>
<dbReference type="CDD" id="cd06587">
    <property type="entry name" value="VOC"/>
    <property type="match status" value="1"/>
</dbReference>
<dbReference type="Pfam" id="PF00903">
    <property type="entry name" value="Glyoxalase"/>
    <property type="match status" value="1"/>
</dbReference>
<name>A0A6N3AE21_9FIRM</name>
<dbReference type="AlphaFoldDB" id="A0A6N3AE21"/>
<dbReference type="SUPFAM" id="SSF54593">
    <property type="entry name" value="Glyoxalase/Bleomycin resistance protein/Dihydroxybiphenyl dioxygenase"/>
    <property type="match status" value="1"/>
</dbReference>
<dbReference type="InterPro" id="IPR037523">
    <property type="entry name" value="VOC_core"/>
</dbReference>
<dbReference type="RefSeq" id="WP_156832450.1">
    <property type="nucleotide sequence ID" value="NZ_CACRUH010000015.1"/>
</dbReference>
<dbReference type="InterPro" id="IPR004360">
    <property type="entry name" value="Glyas_Fos-R_dOase_dom"/>
</dbReference>
<sequence length="188" mass="21443">MDYLKGITHCTFAAKDYPAMQKFYGETLGMKAMFHLPYTQDTVDLFKGPFGYTEMEQKAGDEWITYYQVSEHQFIELFNTTYNGENDNINEGFAHVCLLVEDIVEAARDLEAKGIQLWNGPKRINNPIVGPYPENPIEAGIQGQCGSLAFYIQDPEGNELEIMQYTDDSLQLKTNKGIINTYDVNRKN</sequence>
<accession>A0A6N3AE21</accession>
<dbReference type="EMBL" id="CACRUH010000015">
    <property type="protein sequence ID" value="VYT87800.1"/>
    <property type="molecule type" value="Genomic_DNA"/>
</dbReference>
<organism evidence="2">
    <name type="scientific">Hungatella hathewayi</name>
    <dbReference type="NCBI Taxonomy" id="154046"/>
    <lineage>
        <taxon>Bacteria</taxon>
        <taxon>Bacillati</taxon>
        <taxon>Bacillota</taxon>
        <taxon>Clostridia</taxon>
        <taxon>Lachnospirales</taxon>
        <taxon>Lachnospiraceae</taxon>
        <taxon>Hungatella</taxon>
    </lineage>
</organism>
<dbReference type="InterPro" id="IPR029068">
    <property type="entry name" value="Glyas_Bleomycin-R_OHBP_Dase"/>
</dbReference>
<gene>
    <name evidence="2" type="ORF">CHLFYP18_05800</name>
</gene>
<dbReference type="PROSITE" id="PS51819">
    <property type="entry name" value="VOC"/>
    <property type="match status" value="1"/>
</dbReference>
<evidence type="ECO:0000313" key="2">
    <source>
        <dbReference type="EMBL" id="VYT87800.1"/>
    </source>
</evidence>
<proteinExistence type="predicted"/>
<protein>
    <submittedName>
        <fullName evidence="2">Glyoxalase-like domain protein</fullName>
    </submittedName>
</protein>
<reference evidence="2" key="1">
    <citation type="submission" date="2019-11" db="EMBL/GenBank/DDBJ databases">
        <authorList>
            <person name="Feng L."/>
        </authorList>
    </citation>
    <scope>NUCLEOTIDE SEQUENCE</scope>
    <source>
        <strain evidence="2">ChathewayiLFYP18</strain>
    </source>
</reference>
<feature type="domain" description="VOC" evidence="1">
    <location>
        <begin position="6"/>
        <end position="165"/>
    </location>
</feature>
<evidence type="ECO:0000259" key="1">
    <source>
        <dbReference type="PROSITE" id="PS51819"/>
    </source>
</evidence>